<feature type="region of interest" description="Disordered" evidence="3">
    <location>
        <begin position="1300"/>
        <end position="1328"/>
    </location>
</feature>
<dbReference type="InterPro" id="IPR001849">
    <property type="entry name" value="PH_domain"/>
</dbReference>
<evidence type="ECO:0000256" key="2">
    <source>
        <dbReference type="ARBA" id="ARBA00023306"/>
    </source>
</evidence>
<proteinExistence type="predicted"/>
<accession>A0A6A6HCS4</accession>
<feature type="compositionally biased region" description="Basic and acidic residues" evidence="3">
    <location>
        <begin position="422"/>
        <end position="437"/>
    </location>
</feature>
<dbReference type="SMART" id="SM00233">
    <property type="entry name" value="PH"/>
    <property type="match status" value="1"/>
</dbReference>
<feature type="compositionally biased region" description="Basic and acidic residues" evidence="3">
    <location>
        <begin position="1582"/>
        <end position="1592"/>
    </location>
</feature>
<dbReference type="FunFam" id="2.30.29.30:FF:000311">
    <property type="entry name" value="GTP binding protein (Bud4)"/>
    <property type="match status" value="1"/>
</dbReference>
<feature type="compositionally biased region" description="Polar residues" evidence="3">
    <location>
        <begin position="180"/>
        <end position="205"/>
    </location>
</feature>
<dbReference type="PANTHER" id="PTHR36100">
    <property type="entry name" value="BUD SITE SELECTION PROTEIN 4"/>
    <property type="match status" value="1"/>
</dbReference>
<feature type="compositionally biased region" description="Polar residues" evidence="3">
    <location>
        <begin position="807"/>
        <end position="818"/>
    </location>
</feature>
<name>A0A6A6HCS4_VIRVR</name>
<dbReference type="Gene3D" id="2.30.29.30">
    <property type="entry name" value="Pleckstrin-homology domain (PH domain)/Phosphotyrosine-binding domain (PTB)"/>
    <property type="match status" value="1"/>
</dbReference>
<feature type="region of interest" description="Disordered" evidence="3">
    <location>
        <begin position="870"/>
        <end position="931"/>
    </location>
</feature>
<feature type="compositionally biased region" description="Polar residues" evidence="3">
    <location>
        <begin position="1416"/>
        <end position="1437"/>
    </location>
</feature>
<dbReference type="InterPro" id="IPR052007">
    <property type="entry name" value="Bud4"/>
</dbReference>
<feature type="compositionally biased region" description="Polar residues" evidence="3">
    <location>
        <begin position="345"/>
        <end position="361"/>
    </location>
</feature>
<feature type="compositionally biased region" description="Low complexity" evidence="3">
    <location>
        <begin position="1521"/>
        <end position="1533"/>
    </location>
</feature>
<feature type="compositionally biased region" description="Low complexity" evidence="3">
    <location>
        <begin position="1053"/>
        <end position="1078"/>
    </location>
</feature>
<feature type="compositionally biased region" description="Basic and acidic residues" evidence="3">
    <location>
        <begin position="563"/>
        <end position="579"/>
    </location>
</feature>
<feature type="compositionally biased region" description="Pro residues" evidence="3">
    <location>
        <begin position="1441"/>
        <end position="1450"/>
    </location>
</feature>
<dbReference type="SUPFAM" id="SSF50729">
    <property type="entry name" value="PH domain-like"/>
    <property type="match status" value="1"/>
</dbReference>
<feature type="compositionally biased region" description="Basic and acidic residues" evidence="3">
    <location>
        <begin position="1535"/>
        <end position="1547"/>
    </location>
</feature>
<feature type="compositionally biased region" description="Low complexity" evidence="3">
    <location>
        <begin position="1300"/>
        <end position="1319"/>
    </location>
</feature>
<evidence type="ECO:0000313" key="5">
    <source>
        <dbReference type="EMBL" id="KAF2235792.1"/>
    </source>
</evidence>
<feature type="compositionally biased region" description="Basic and acidic residues" evidence="3">
    <location>
        <begin position="457"/>
        <end position="466"/>
    </location>
</feature>
<sequence length="1592" mass="175713">MSGQAVEPLRINKGGSVPSSPAKMDSLRKNRPLSEINPMERRRNSPSFPQIRESQKPPRNRESSPFDSSPFNPSSPRIFWNSHEGNSPTRLGPKSPPIPLDHSPSTTRRSSIENLKKASRVKNSNMFAREHKNEYDPASTPQVERPLAAGRPFKTVMKENSFDQPANDVPADFRLHRPSKSMSQIPLFSPNKSSGRISASGLRTDQQTHEQESSLMSDHTDSELQPMPTPRARVRHAKSVTFDTEAPVINEYEEQTPEPSSIASGSRASSYDIDEESEEDYSFDRGSSVDQEDSFDESLEDTDKTPVVLPEDWRHMSPLAARTELVEPGDDVFDSKDESPLASPSKLQRPSNLLRSDSSNSEESRPLPPVPNPFSKGRRDSGGLSGTADRMSSFQRSLPTPPRPASVSKADILGMRDGSLTLDDRFRLMELKERDQSNGDQSPVMEQTEDQSNVADAGKKPHDSRTSDVGVPRISRESILRKVKSRDFHNSFGYSSPVGSECGSPERSYGDLDDLDPDVPIPSREASSNFDEQVPDAPIKKEPSDSESEVDVYAIPDMYSEPPEERPDQAGDYARESSVLHHKITSEAEDDDQDGSRYSNDAAPEKQDEASRISEEDGPPTPTQEEFHKFQTTEDADNNETSEVMDMSEFESYLNHQSFEDRVKTFMGSSLSPDAEHDSSRHAQTLAANLEYLKRNITPEEDEAPTEESNPPNPAEEDRSDTPDSVVHHAVAVESEPQEVPEPIATIKSSGGSKLKTRHSATPADMEVLAAYRRQVSGEKPPPIPTRNEKRLSQLCKFDWQDGRTGSAGSDGTQVSHQSGEDVGNASGMLDIAVGGFSDDLGLGLKQEFDRVIESQKKGYLMRQNTKVVVASSRQFSDEKKNPPIQPRTSTEEAHAPPPNTRGTRSAGNSPRKASQNKAWATEPWNGKIRRKSLRVNSGNQKKAALAAAPPLPGQESAIGKADLGTEQALTEETEEGIERGRLFVKVVGVKDLDLPLPRSERTQFQLTLDNGLHCVTTSWLELGHAAPIGQEFELVVLNDLEFQLTLQTKLEPPTTSAPTSLAPSSPSKSIKPQKSSTFSRFLSSPKKRREAEQRAAEEAEAARKQEIEDQRRTASQKEPSAWELLHDLVAQDGSFARAYVSLSNHVGQCYGRPFTVAVPCFNEWALETDPMITSSVRSKQRGMGIGGVVRRPPYKVGKLELQLLYVPRVRGTSEEDMPRSLGAAVRELREAEREDGRKWEGFLSQQGGDCPFWRRRFFKLSASKLTAFHEYTNQPRATINLAKAASLIDDKSSLIQPVISPSSNIPTSSPLKGSTSPSKSKRRKSGFAEDEDGYMFVEEGFRIRFANGEVIDFYADNAQDKQGWMRVLSEIVGKGEQQVNAGTGDVKKWCQIVLAKEKSQGRKGVEETRLGSGGSVNDNAVSEQSQAQARTNSIQRKQLPPNPPQPTPAMPSRLSPQPQPQPQQIGPAGHSHPQVQSNHARTKSVPNSPVKQTPQLRPHSSLDPLPIPHMQPSSSTRSHAAQQAQAQAQAAHYQHREREREREQIRARQAAMQAASPTKGTPVSGKATPGRMRVGGRFGGAKRDGVRSMIF</sequence>
<feature type="compositionally biased region" description="Basic and acidic residues" evidence="3">
    <location>
        <begin position="1399"/>
        <end position="1410"/>
    </location>
</feature>
<keyword evidence="6" id="KW-1185">Reference proteome</keyword>
<feature type="region of interest" description="Disordered" evidence="3">
    <location>
        <begin position="1052"/>
        <end position="1119"/>
    </location>
</feature>
<feature type="compositionally biased region" description="Polar residues" evidence="3">
    <location>
        <begin position="438"/>
        <end position="454"/>
    </location>
</feature>
<evidence type="ECO:0000313" key="6">
    <source>
        <dbReference type="Proteomes" id="UP000800092"/>
    </source>
</evidence>
<keyword evidence="1" id="KW-0132">Cell division</keyword>
<feature type="domain" description="PH" evidence="4">
    <location>
        <begin position="1237"/>
        <end position="1374"/>
    </location>
</feature>
<dbReference type="InterPro" id="IPR012966">
    <property type="entry name" value="AHD"/>
</dbReference>
<feature type="compositionally biased region" description="Low complexity" evidence="3">
    <location>
        <begin position="65"/>
        <end position="76"/>
    </location>
</feature>
<feature type="compositionally biased region" description="Acidic residues" evidence="3">
    <location>
        <begin position="272"/>
        <end position="281"/>
    </location>
</feature>
<reference evidence="5" key="1">
    <citation type="journal article" date="2020" name="Stud. Mycol.">
        <title>101 Dothideomycetes genomes: a test case for predicting lifestyles and emergence of pathogens.</title>
        <authorList>
            <person name="Haridas S."/>
            <person name="Albert R."/>
            <person name="Binder M."/>
            <person name="Bloem J."/>
            <person name="Labutti K."/>
            <person name="Salamov A."/>
            <person name="Andreopoulos B."/>
            <person name="Baker S."/>
            <person name="Barry K."/>
            <person name="Bills G."/>
            <person name="Bluhm B."/>
            <person name="Cannon C."/>
            <person name="Castanera R."/>
            <person name="Culley D."/>
            <person name="Daum C."/>
            <person name="Ezra D."/>
            <person name="Gonzalez J."/>
            <person name="Henrissat B."/>
            <person name="Kuo A."/>
            <person name="Liang C."/>
            <person name="Lipzen A."/>
            <person name="Lutzoni F."/>
            <person name="Magnuson J."/>
            <person name="Mondo S."/>
            <person name="Nolan M."/>
            <person name="Ohm R."/>
            <person name="Pangilinan J."/>
            <person name="Park H.-J."/>
            <person name="Ramirez L."/>
            <person name="Alfaro M."/>
            <person name="Sun H."/>
            <person name="Tritt A."/>
            <person name="Yoshinaga Y."/>
            <person name="Zwiers L.-H."/>
            <person name="Turgeon B."/>
            <person name="Goodwin S."/>
            <person name="Spatafora J."/>
            <person name="Crous P."/>
            <person name="Grigoriev I."/>
        </authorList>
    </citation>
    <scope>NUCLEOTIDE SEQUENCE</scope>
    <source>
        <strain evidence="5">Tuck. ex Michener</strain>
    </source>
</reference>
<evidence type="ECO:0000259" key="4">
    <source>
        <dbReference type="PROSITE" id="PS50003"/>
    </source>
</evidence>
<feature type="compositionally biased region" description="Basic and acidic residues" evidence="3">
    <location>
        <begin position="206"/>
        <end position="222"/>
    </location>
</feature>
<dbReference type="OrthoDB" id="2123378at2759"/>
<feature type="region of interest" description="Disordered" evidence="3">
    <location>
        <begin position="691"/>
        <end position="826"/>
    </location>
</feature>
<dbReference type="PROSITE" id="PS50003">
    <property type="entry name" value="PH_DOMAIN"/>
    <property type="match status" value="1"/>
</dbReference>
<feature type="compositionally biased region" description="Basic and acidic residues" evidence="3">
    <location>
        <begin position="53"/>
        <end position="64"/>
    </location>
</feature>
<protein>
    <submittedName>
        <fullName evidence="5">DUF1709-domain-containing protein</fullName>
    </submittedName>
</protein>
<feature type="region of interest" description="Disordered" evidence="3">
    <location>
        <begin position="1"/>
        <end position="145"/>
    </location>
</feature>
<dbReference type="Pfam" id="PF08174">
    <property type="entry name" value="Anillin"/>
    <property type="match status" value="1"/>
</dbReference>
<dbReference type="GO" id="GO:0005525">
    <property type="term" value="F:GTP binding"/>
    <property type="evidence" value="ECO:0007669"/>
    <property type="project" value="TreeGrafter"/>
</dbReference>
<dbReference type="Pfam" id="PF00169">
    <property type="entry name" value="PH"/>
    <property type="match status" value="1"/>
</dbReference>
<gene>
    <name evidence="5" type="ORF">EV356DRAFT_499448</name>
</gene>
<feature type="compositionally biased region" description="Basic and acidic residues" evidence="3">
    <location>
        <begin position="603"/>
        <end position="615"/>
    </location>
</feature>
<feature type="compositionally biased region" description="Polar residues" evidence="3">
    <location>
        <begin position="1474"/>
        <end position="1496"/>
    </location>
</feature>
<dbReference type="GO" id="GO:0051301">
    <property type="term" value="P:cell division"/>
    <property type="evidence" value="ECO:0007669"/>
    <property type="project" value="UniProtKB-KW"/>
</dbReference>
<dbReference type="Proteomes" id="UP000800092">
    <property type="component" value="Unassembled WGS sequence"/>
</dbReference>
<feature type="compositionally biased region" description="Basic and acidic residues" evidence="3">
    <location>
        <begin position="1090"/>
        <end position="1113"/>
    </location>
</feature>
<feature type="compositionally biased region" description="Acidic residues" evidence="3">
    <location>
        <begin position="290"/>
        <end position="300"/>
    </location>
</feature>
<feature type="compositionally biased region" description="Basic and acidic residues" evidence="3">
    <location>
        <begin position="474"/>
        <end position="489"/>
    </location>
</feature>
<organism evidence="5 6">
    <name type="scientific">Viridothelium virens</name>
    <name type="common">Speckled blister lichen</name>
    <name type="synonym">Trypethelium virens</name>
    <dbReference type="NCBI Taxonomy" id="1048519"/>
    <lineage>
        <taxon>Eukaryota</taxon>
        <taxon>Fungi</taxon>
        <taxon>Dikarya</taxon>
        <taxon>Ascomycota</taxon>
        <taxon>Pezizomycotina</taxon>
        <taxon>Dothideomycetes</taxon>
        <taxon>Dothideomycetes incertae sedis</taxon>
        <taxon>Trypetheliales</taxon>
        <taxon>Trypetheliaceae</taxon>
        <taxon>Viridothelium</taxon>
    </lineage>
</organism>
<evidence type="ECO:0000256" key="1">
    <source>
        <dbReference type="ARBA" id="ARBA00022618"/>
    </source>
</evidence>
<dbReference type="PANTHER" id="PTHR36100:SF1">
    <property type="entry name" value="BUD SITE SELECTION PROTEIN 4"/>
    <property type="match status" value="1"/>
</dbReference>
<feature type="compositionally biased region" description="Low complexity" evidence="3">
    <location>
        <begin position="260"/>
        <end position="271"/>
    </location>
</feature>
<dbReference type="EMBL" id="ML991789">
    <property type="protein sequence ID" value="KAF2235792.1"/>
    <property type="molecule type" value="Genomic_DNA"/>
</dbReference>
<keyword evidence="2" id="KW-0131">Cell cycle</keyword>
<feature type="compositionally biased region" description="Polar residues" evidence="3">
    <location>
        <begin position="901"/>
        <end position="919"/>
    </location>
</feature>
<feature type="region of interest" description="Disordered" evidence="3">
    <location>
        <begin position="1399"/>
        <end position="1592"/>
    </location>
</feature>
<evidence type="ECO:0000256" key="3">
    <source>
        <dbReference type="SAM" id="MobiDB-lite"/>
    </source>
</evidence>
<dbReference type="InterPro" id="IPR011993">
    <property type="entry name" value="PH-like_dom_sf"/>
</dbReference>
<feature type="region of interest" description="Disordered" evidence="3">
    <location>
        <begin position="180"/>
        <end position="649"/>
    </location>
</feature>